<organism evidence="2 3">
    <name type="scientific">Nocardiopsis algeriensis</name>
    <dbReference type="NCBI Taxonomy" id="1478215"/>
    <lineage>
        <taxon>Bacteria</taxon>
        <taxon>Bacillati</taxon>
        <taxon>Actinomycetota</taxon>
        <taxon>Actinomycetes</taxon>
        <taxon>Streptosporangiales</taxon>
        <taxon>Nocardiopsidaceae</taxon>
        <taxon>Nocardiopsis</taxon>
    </lineage>
</organism>
<protein>
    <submittedName>
        <fullName evidence="2">Transcriptional regulator with XRE-family HTH domain</fullName>
    </submittedName>
</protein>
<evidence type="ECO:0000313" key="2">
    <source>
        <dbReference type="EMBL" id="MBB6118554.1"/>
    </source>
</evidence>
<proteinExistence type="predicted"/>
<name>A0A841IKP8_9ACTN</name>
<dbReference type="SUPFAM" id="SSF47413">
    <property type="entry name" value="lambda repressor-like DNA-binding domains"/>
    <property type="match status" value="1"/>
</dbReference>
<dbReference type="CDD" id="cd00093">
    <property type="entry name" value="HTH_XRE"/>
    <property type="match status" value="1"/>
</dbReference>
<dbReference type="GO" id="GO:0003677">
    <property type="term" value="F:DNA binding"/>
    <property type="evidence" value="ECO:0007669"/>
    <property type="project" value="InterPro"/>
</dbReference>
<dbReference type="SMART" id="SM00530">
    <property type="entry name" value="HTH_XRE"/>
    <property type="match status" value="1"/>
</dbReference>
<dbReference type="EMBL" id="JACHJO010000002">
    <property type="protein sequence ID" value="MBB6118554.1"/>
    <property type="molecule type" value="Genomic_DNA"/>
</dbReference>
<dbReference type="InterPro" id="IPR043917">
    <property type="entry name" value="DUF5753"/>
</dbReference>
<reference evidence="2 3" key="1">
    <citation type="submission" date="2020-08" db="EMBL/GenBank/DDBJ databases">
        <title>Genomic Encyclopedia of Type Strains, Phase III (KMG-III): the genomes of soil and plant-associated and newly described type strains.</title>
        <authorList>
            <person name="Whitman W."/>
        </authorList>
    </citation>
    <scope>NUCLEOTIDE SEQUENCE [LARGE SCALE GENOMIC DNA]</scope>
    <source>
        <strain evidence="2 3">CECT 8712</strain>
    </source>
</reference>
<evidence type="ECO:0000259" key="1">
    <source>
        <dbReference type="PROSITE" id="PS50943"/>
    </source>
</evidence>
<dbReference type="PROSITE" id="PS50943">
    <property type="entry name" value="HTH_CROC1"/>
    <property type="match status" value="1"/>
</dbReference>
<dbReference type="Proteomes" id="UP000536604">
    <property type="component" value="Unassembled WGS sequence"/>
</dbReference>
<comment type="caution">
    <text evidence="2">The sequence shown here is derived from an EMBL/GenBank/DDBJ whole genome shotgun (WGS) entry which is preliminary data.</text>
</comment>
<dbReference type="RefSeq" id="WP_184286783.1">
    <property type="nucleotide sequence ID" value="NZ_JACHJO010000002.1"/>
</dbReference>
<dbReference type="Gene3D" id="1.10.260.40">
    <property type="entry name" value="lambda repressor-like DNA-binding domains"/>
    <property type="match status" value="1"/>
</dbReference>
<dbReference type="InterPro" id="IPR010982">
    <property type="entry name" value="Lambda_DNA-bd_dom_sf"/>
</dbReference>
<gene>
    <name evidence="2" type="ORF">FHS13_000486</name>
</gene>
<sequence length="310" mass="34538">MKPADAIRIYKFPKNLAEVEARGSMDCMTMSPTVAQWQLATDLRKLRGDRKLSEVARAIKVNISTVSRWETPGVEGVIPGPGSLERLLEYYGLDAGAVQRLLHMRREARSSGWWQSSGVADDYGTYIGLESASRRIRTYEPVLIPGLMQTEGYVRALFRGTMPSAPPEEVDAGVKIRLTRQAAWQKNGAHLWAIVSEAAIRTIVGGSRLMIEQIRHLTQLAEQRNVTLQVLPFEAGAHAALEIGKFTLLTLDELSVLVTVADGTSLFWDNQDALDRHADVFERLLADAWRPAQTVEFLERTAKVLEKEGL</sequence>
<keyword evidence="3" id="KW-1185">Reference proteome</keyword>
<feature type="domain" description="HTH cro/C1-type" evidence="1">
    <location>
        <begin position="43"/>
        <end position="98"/>
    </location>
</feature>
<dbReference type="InterPro" id="IPR001387">
    <property type="entry name" value="Cro/C1-type_HTH"/>
</dbReference>
<dbReference type="Pfam" id="PF13560">
    <property type="entry name" value="HTH_31"/>
    <property type="match status" value="1"/>
</dbReference>
<accession>A0A841IKP8</accession>
<dbReference type="Pfam" id="PF19054">
    <property type="entry name" value="DUF5753"/>
    <property type="match status" value="1"/>
</dbReference>
<dbReference type="AlphaFoldDB" id="A0A841IKP8"/>
<evidence type="ECO:0000313" key="3">
    <source>
        <dbReference type="Proteomes" id="UP000536604"/>
    </source>
</evidence>